<accession>A0A250XPZ4</accession>
<protein>
    <submittedName>
        <fullName evidence="2">Uncharacterized protein</fullName>
    </submittedName>
</protein>
<dbReference type="AlphaFoldDB" id="A0A250XPZ4"/>
<gene>
    <name evidence="2" type="ORF">CEUSTIGMA_g12291.t1</name>
</gene>
<name>A0A250XPZ4_9CHLO</name>
<organism evidence="2 3">
    <name type="scientific">Chlamydomonas eustigma</name>
    <dbReference type="NCBI Taxonomy" id="1157962"/>
    <lineage>
        <taxon>Eukaryota</taxon>
        <taxon>Viridiplantae</taxon>
        <taxon>Chlorophyta</taxon>
        <taxon>core chlorophytes</taxon>
        <taxon>Chlorophyceae</taxon>
        <taxon>CS clade</taxon>
        <taxon>Chlamydomonadales</taxon>
        <taxon>Chlamydomonadaceae</taxon>
        <taxon>Chlamydomonas</taxon>
    </lineage>
</organism>
<keyword evidence="1" id="KW-0175">Coiled coil</keyword>
<feature type="coiled-coil region" evidence="1">
    <location>
        <begin position="1"/>
        <end position="77"/>
    </location>
</feature>
<dbReference type="Proteomes" id="UP000232323">
    <property type="component" value="Unassembled WGS sequence"/>
</dbReference>
<proteinExistence type="predicted"/>
<sequence length="280" mass="31864">MNALLQRLEDIEAENKQLCETEQRLMKQVEEDKSVLQNEITLRKLNDQKIANIQVDMKKLADQLKQLEENRIDYARCWRGHDTEAVIAAQVKQVKDDLMKMVNQRTHAAPTTSPAVDNTLLCFSISGEEDDGKNNTMRYMAEKVQSIVHERLGVSINIQEAYRLGKYNAVAWKPHKIRFLVQNRLEAQDIVLNRKKLAGSSSGDWDELTKDELGSRNLLWPKFLEAGNAKKRVHFKRARFYVEGLESTGGDEVPSLPGFVCIACSARTYEPTWGGVAVFA</sequence>
<evidence type="ECO:0000313" key="2">
    <source>
        <dbReference type="EMBL" id="GAX84870.1"/>
    </source>
</evidence>
<comment type="caution">
    <text evidence="2">The sequence shown here is derived from an EMBL/GenBank/DDBJ whole genome shotgun (WGS) entry which is preliminary data.</text>
</comment>
<dbReference type="EMBL" id="BEGY01000138">
    <property type="protein sequence ID" value="GAX84870.1"/>
    <property type="molecule type" value="Genomic_DNA"/>
</dbReference>
<reference evidence="2 3" key="1">
    <citation type="submission" date="2017-08" db="EMBL/GenBank/DDBJ databases">
        <title>Acidophilic green algal genome provides insights into adaptation to an acidic environment.</title>
        <authorList>
            <person name="Hirooka S."/>
            <person name="Hirose Y."/>
            <person name="Kanesaki Y."/>
            <person name="Higuchi S."/>
            <person name="Fujiwara T."/>
            <person name="Onuma R."/>
            <person name="Era A."/>
            <person name="Ohbayashi R."/>
            <person name="Uzuka A."/>
            <person name="Nozaki H."/>
            <person name="Yoshikawa H."/>
            <person name="Miyagishima S.Y."/>
        </authorList>
    </citation>
    <scope>NUCLEOTIDE SEQUENCE [LARGE SCALE GENOMIC DNA]</scope>
    <source>
        <strain evidence="2 3">NIES-2499</strain>
    </source>
</reference>
<keyword evidence="3" id="KW-1185">Reference proteome</keyword>
<evidence type="ECO:0000313" key="3">
    <source>
        <dbReference type="Proteomes" id="UP000232323"/>
    </source>
</evidence>
<evidence type="ECO:0000256" key="1">
    <source>
        <dbReference type="SAM" id="Coils"/>
    </source>
</evidence>